<evidence type="ECO:0000256" key="5">
    <source>
        <dbReference type="PROSITE-ProRule" id="PRU01248"/>
    </source>
</evidence>
<evidence type="ECO:0000256" key="3">
    <source>
        <dbReference type="ARBA" id="ARBA00023125"/>
    </source>
</evidence>
<sequence length="391" mass="43892">MKPVNLRRTRYQQGSLILEKRKTGQDVWAYRWRELGHDGKSIRHKKVVGTKLEYPSKAAAMRAVNGLRLDINTEATSSSSAQLTVDELIEHYKLTELNSSNSKTARTKDVYLHQLKSMISPKWGKSRLQDVKPIPVEKWLSGLSGAPGTKAKTKGVMSIIFQHAMRYGWADFNPIRLVRQSGLPVKEEIVLTPVEIAVLLEELRDPFRMLVLLGAVTGLRRGELFGLKWEDISFEEAEIRIVRSVVDQVEGPPKTLASRRPIPMSSELASSLRQWRKQTTYASDSDWVFASPSALGKKPFWPDAVLKRHVLPAAERAGITKRIGWHSFRRTLATLLQSSGASVKTTQELLRHASPVMTMGTYAKAVTADKRQAQDAIVALFVAKFKELPTS</sequence>
<dbReference type="EMBL" id="JACHDY010000002">
    <property type="protein sequence ID" value="MBB5317449.1"/>
    <property type="molecule type" value="Genomic_DNA"/>
</dbReference>
<dbReference type="GO" id="GO:0006310">
    <property type="term" value="P:DNA recombination"/>
    <property type="evidence" value="ECO:0007669"/>
    <property type="project" value="UniProtKB-KW"/>
</dbReference>
<name>A0A7W8IHV1_9BACT</name>
<evidence type="ECO:0000256" key="1">
    <source>
        <dbReference type="ARBA" id="ARBA00008857"/>
    </source>
</evidence>
<evidence type="ECO:0000259" key="7">
    <source>
        <dbReference type="PROSITE" id="PS51900"/>
    </source>
</evidence>
<dbReference type="InterPro" id="IPR013762">
    <property type="entry name" value="Integrase-like_cat_sf"/>
</dbReference>
<evidence type="ECO:0000313" key="8">
    <source>
        <dbReference type="EMBL" id="MBB5317449.1"/>
    </source>
</evidence>
<accession>A0A7W8IHV1</accession>
<dbReference type="PROSITE" id="PS51900">
    <property type="entry name" value="CB"/>
    <property type="match status" value="1"/>
</dbReference>
<organism evidence="8 9">
    <name type="scientific">Tunturiibacter empetritectus</name>
    <dbReference type="NCBI Taxonomy" id="3069691"/>
    <lineage>
        <taxon>Bacteria</taxon>
        <taxon>Pseudomonadati</taxon>
        <taxon>Acidobacteriota</taxon>
        <taxon>Terriglobia</taxon>
        <taxon>Terriglobales</taxon>
        <taxon>Acidobacteriaceae</taxon>
        <taxon>Tunturiibacter</taxon>
    </lineage>
</organism>
<evidence type="ECO:0000313" key="9">
    <source>
        <dbReference type="Proteomes" id="UP000568106"/>
    </source>
</evidence>
<gene>
    <name evidence="8" type="ORF">HDF09_002118</name>
</gene>
<keyword evidence="2" id="KW-0229">DNA integration</keyword>
<dbReference type="Gene3D" id="1.10.150.130">
    <property type="match status" value="1"/>
</dbReference>
<dbReference type="Pfam" id="PF00589">
    <property type="entry name" value="Phage_integrase"/>
    <property type="match status" value="1"/>
</dbReference>
<keyword evidence="9" id="KW-1185">Reference proteome</keyword>
<dbReference type="PROSITE" id="PS51898">
    <property type="entry name" value="TYR_RECOMBINASE"/>
    <property type="match status" value="1"/>
</dbReference>
<keyword evidence="3 5" id="KW-0238">DNA-binding</keyword>
<dbReference type="CDD" id="cd01189">
    <property type="entry name" value="INT_ICEBs1_C_like"/>
    <property type="match status" value="1"/>
</dbReference>
<evidence type="ECO:0000256" key="4">
    <source>
        <dbReference type="ARBA" id="ARBA00023172"/>
    </source>
</evidence>
<evidence type="ECO:0000256" key="2">
    <source>
        <dbReference type="ARBA" id="ARBA00022908"/>
    </source>
</evidence>
<dbReference type="GO" id="GO:0015074">
    <property type="term" value="P:DNA integration"/>
    <property type="evidence" value="ECO:0007669"/>
    <property type="project" value="UniProtKB-KW"/>
</dbReference>
<reference evidence="8" key="1">
    <citation type="submission" date="2020-08" db="EMBL/GenBank/DDBJ databases">
        <title>Genomic Encyclopedia of Type Strains, Phase IV (KMG-V): Genome sequencing to study the core and pangenomes of soil and plant-associated prokaryotes.</title>
        <authorList>
            <person name="Whitman W."/>
        </authorList>
    </citation>
    <scope>NUCLEOTIDE SEQUENCE [LARGE SCALE GENOMIC DNA]</scope>
    <source>
        <strain evidence="8">M8UP27</strain>
    </source>
</reference>
<dbReference type="PANTHER" id="PTHR30629">
    <property type="entry name" value="PROPHAGE INTEGRASE"/>
    <property type="match status" value="1"/>
</dbReference>
<proteinExistence type="inferred from homology"/>
<comment type="similarity">
    <text evidence="1">Belongs to the 'phage' integrase family.</text>
</comment>
<dbReference type="AlphaFoldDB" id="A0A7W8IHV1"/>
<dbReference type="InterPro" id="IPR044068">
    <property type="entry name" value="CB"/>
</dbReference>
<evidence type="ECO:0000259" key="6">
    <source>
        <dbReference type="PROSITE" id="PS51898"/>
    </source>
</evidence>
<dbReference type="InterPro" id="IPR002104">
    <property type="entry name" value="Integrase_catalytic"/>
</dbReference>
<protein>
    <submittedName>
        <fullName evidence="8">Integrase</fullName>
    </submittedName>
</protein>
<dbReference type="InterPro" id="IPR010998">
    <property type="entry name" value="Integrase_recombinase_N"/>
</dbReference>
<dbReference type="Gene3D" id="1.10.443.10">
    <property type="entry name" value="Intergrase catalytic core"/>
    <property type="match status" value="1"/>
</dbReference>
<dbReference type="Proteomes" id="UP000568106">
    <property type="component" value="Unassembled WGS sequence"/>
</dbReference>
<dbReference type="InterPro" id="IPR011010">
    <property type="entry name" value="DNA_brk_join_enz"/>
</dbReference>
<feature type="domain" description="Tyr recombinase" evidence="6">
    <location>
        <begin position="186"/>
        <end position="375"/>
    </location>
</feature>
<comment type="caution">
    <text evidence="8">The sequence shown here is derived from an EMBL/GenBank/DDBJ whole genome shotgun (WGS) entry which is preliminary data.</text>
</comment>
<dbReference type="SUPFAM" id="SSF56349">
    <property type="entry name" value="DNA breaking-rejoining enzymes"/>
    <property type="match status" value="1"/>
</dbReference>
<keyword evidence="4" id="KW-0233">DNA recombination</keyword>
<dbReference type="GO" id="GO:0003677">
    <property type="term" value="F:DNA binding"/>
    <property type="evidence" value="ECO:0007669"/>
    <property type="project" value="UniProtKB-UniRule"/>
</dbReference>
<dbReference type="InterPro" id="IPR050808">
    <property type="entry name" value="Phage_Integrase"/>
</dbReference>
<feature type="domain" description="Core-binding (CB)" evidence="7">
    <location>
        <begin position="83"/>
        <end position="165"/>
    </location>
</feature>
<dbReference type="PANTHER" id="PTHR30629:SF2">
    <property type="entry name" value="PROPHAGE INTEGRASE INTS-RELATED"/>
    <property type="match status" value="1"/>
</dbReference>